<evidence type="ECO:0000256" key="1">
    <source>
        <dbReference type="SAM" id="SignalP"/>
    </source>
</evidence>
<dbReference type="Proteomes" id="UP000595437">
    <property type="component" value="Chromosome 8"/>
</dbReference>
<accession>A0A7T8HKI5</accession>
<name>A0A7T8HKI5_CALRO</name>
<organism evidence="2 3">
    <name type="scientific">Caligus rogercresseyi</name>
    <name type="common">Sea louse</name>
    <dbReference type="NCBI Taxonomy" id="217165"/>
    <lineage>
        <taxon>Eukaryota</taxon>
        <taxon>Metazoa</taxon>
        <taxon>Ecdysozoa</taxon>
        <taxon>Arthropoda</taxon>
        <taxon>Crustacea</taxon>
        <taxon>Multicrustacea</taxon>
        <taxon>Hexanauplia</taxon>
        <taxon>Copepoda</taxon>
        <taxon>Siphonostomatoida</taxon>
        <taxon>Caligidae</taxon>
        <taxon>Caligus</taxon>
    </lineage>
</organism>
<feature type="chain" id="PRO_5031369872" evidence="1">
    <location>
        <begin position="26"/>
        <end position="55"/>
    </location>
</feature>
<sequence>QKDARFRTFLQTFLIVFWLYPSTKDRTQCMRDSMESGFLIYKLEFVLQSRSGNHK</sequence>
<dbReference type="AlphaFoldDB" id="A0A7T8HKI5"/>
<keyword evidence="1" id="KW-0732">Signal</keyword>
<feature type="non-terminal residue" evidence="2">
    <location>
        <position position="55"/>
    </location>
</feature>
<evidence type="ECO:0000313" key="2">
    <source>
        <dbReference type="EMBL" id="QQP51748.1"/>
    </source>
</evidence>
<evidence type="ECO:0000313" key="3">
    <source>
        <dbReference type="Proteomes" id="UP000595437"/>
    </source>
</evidence>
<keyword evidence="3" id="KW-1185">Reference proteome</keyword>
<protein>
    <submittedName>
        <fullName evidence="2">Uncharacterized protein</fullName>
    </submittedName>
</protein>
<dbReference type="EMBL" id="CP045897">
    <property type="protein sequence ID" value="QQP51748.1"/>
    <property type="molecule type" value="Genomic_DNA"/>
</dbReference>
<feature type="signal peptide" evidence="1">
    <location>
        <begin position="1"/>
        <end position="25"/>
    </location>
</feature>
<feature type="non-terminal residue" evidence="2">
    <location>
        <position position="1"/>
    </location>
</feature>
<proteinExistence type="predicted"/>
<gene>
    <name evidence="2" type="ORF">FKW44_013190</name>
</gene>
<reference evidence="3" key="1">
    <citation type="submission" date="2021-01" db="EMBL/GenBank/DDBJ databases">
        <title>Caligus Genome Assembly.</title>
        <authorList>
            <person name="Gallardo-Escarate C."/>
        </authorList>
    </citation>
    <scope>NUCLEOTIDE SEQUENCE [LARGE SCALE GENOMIC DNA]</scope>
</reference>